<evidence type="ECO:0000313" key="2">
    <source>
        <dbReference type="EMBL" id="ETB63344.1"/>
    </source>
</evidence>
<reference evidence="2 3" key="1">
    <citation type="submission" date="2013-11" db="EMBL/GenBank/DDBJ databases">
        <title>The Genome Sequence of Plasmodium yoelii 17X.</title>
        <authorList>
            <consortium name="The Broad Institute Genomics Platform"/>
            <consortium name="The Broad Institute Genome Sequencing Center for Infectious Disease"/>
            <person name="Neafsey D."/>
            <person name="Adams J."/>
            <person name="Walker B."/>
            <person name="Young S.K."/>
            <person name="Zeng Q."/>
            <person name="Gargeya S."/>
            <person name="Fitzgerald M."/>
            <person name="Haas B."/>
            <person name="Abouelleil A."/>
            <person name="Alvarado L."/>
            <person name="Chapman S.B."/>
            <person name="Gainer-Dewar J."/>
            <person name="Goldberg J."/>
            <person name="Griggs A."/>
            <person name="Gujja S."/>
            <person name="Hansen M."/>
            <person name="Howarth C."/>
            <person name="Imamovic A."/>
            <person name="Ireland A."/>
            <person name="Larimer J."/>
            <person name="McCowan C."/>
            <person name="Murphy C."/>
            <person name="Pearson M."/>
            <person name="Poon T.W."/>
            <person name="Priest M."/>
            <person name="Roberts A."/>
            <person name="Saif S."/>
            <person name="Shea T."/>
            <person name="Sykes S."/>
            <person name="Wortman J."/>
            <person name="Nusbaum C."/>
            <person name="Birren B."/>
        </authorList>
    </citation>
    <scope>NUCLEOTIDE SEQUENCE [LARGE SCALE GENOMIC DNA]</scope>
    <source>
        <strain evidence="2 3">17X</strain>
    </source>
</reference>
<keyword evidence="1" id="KW-0472">Membrane</keyword>
<accession>V7PUQ1</accession>
<dbReference type="Proteomes" id="UP000018538">
    <property type="component" value="Unassembled WGS sequence"/>
</dbReference>
<name>V7PUQ1_PLAYE</name>
<feature type="transmembrane region" description="Helical" evidence="1">
    <location>
        <begin position="34"/>
        <end position="61"/>
    </location>
</feature>
<protein>
    <submittedName>
        <fullName evidence="2">Uncharacterized protein</fullName>
    </submittedName>
</protein>
<sequence length="104" mass="12778">MLHTLFFFHIFLCNFVALSSWSLIFITFCYNNISFFSFFLIFIFFIIPFVSLIFIEILIFSIIFNKLKKRKKYAIFSLVVLFFFEEHIYISTLRKKEYLNFCNR</sequence>
<dbReference type="AlphaFoldDB" id="V7PUQ1"/>
<keyword evidence="1" id="KW-0812">Transmembrane</keyword>
<gene>
    <name evidence="2" type="ORF">YYC_00145</name>
</gene>
<organism evidence="2 3">
    <name type="scientific">Plasmodium yoelii 17X</name>
    <dbReference type="NCBI Taxonomy" id="1323249"/>
    <lineage>
        <taxon>Eukaryota</taxon>
        <taxon>Sar</taxon>
        <taxon>Alveolata</taxon>
        <taxon>Apicomplexa</taxon>
        <taxon>Aconoidasida</taxon>
        <taxon>Haemosporida</taxon>
        <taxon>Plasmodiidae</taxon>
        <taxon>Plasmodium</taxon>
        <taxon>Plasmodium (Vinckeia)</taxon>
    </lineage>
</organism>
<proteinExistence type="predicted"/>
<keyword evidence="3" id="KW-1185">Reference proteome</keyword>
<evidence type="ECO:0000256" key="1">
    <source>
        <dbReference type="SAM" id="Phobius"/>
    </source>
</evidence>
<feature type="transmembrane region" description="Helical" evidence="1">
    <location>
        <begin position="73"/>
        <end position="90"/>
    </location>
</feature>
<dbReference type="EMBL" id="KI635723">
    <property type="protein sequence ID" value="ETB63344.1"/>
    <property type="molecule type" value="Genomic_DNA"/>
</dbReference>
<keyword evidence="1" id="KW-1133">Transmembrane helix</keyword>
<feature type="transmembrane region" description="Helical" evidence="1">
    <location>
        <begin position="7"/>
        <end position="28"/>
    </location>
</feature>
<evidence type="ECO:0000313" key="3">
    <source>
        <dbReference type="Proteomes" id="UP000018538"/>
    </source>
</evidence>